<accession>A0A822XRN7</accession>
<feature type="transmembrane region" description="Helical" evidence="1">
    <location>
        <begin position="36"/>
        <end position="54"/>
    </location>
</feature>
<sequence>MTKSSSNRGRAAADGHDQRLLWKEEELRKSSRQRRAFWVFDHFGFVVVVGSVAGCYCQWGCIFQGNWLSSCLGPAALWQCTMSTKAASMFLSRGRR</sequence>
<gene>
    <name evidence="2" type="ORF">HUJ06_022908</name>
    <name evidence="3" type="ORF">HUJ06_022909</name>
</gene>
<dbReference type="EMBL" id="DUZY01000001">
    <property type="protein sequence ID" value="DAD21446.1"/>
    <property type="molecule type" value="Genomic_DNA"/>
</dbReference>
<dbReference type="AlphaFoldDB" id="A0A822XRN7"/>
<evidence type="ECO:0000313" key="2">
    <source>
        <dbReference type="EMBL" id="DAD21445.1"/>
    </source>
</evidence>
<keyword evidence="1" id="KW-0472">Membrane</keyword>
<evidence type="ECO:0000313" key="3">
    <source>
        <dbReference type="EMBL" id="DAD21446.1"/>
    </source>
</evidence>
<comment type="caution">
    <text evidence="2">The sequence shown here is derived from an EMBL/GenBank/DDBJ whole genome shotgun (WGS) entry which is preliminary data.</text>
</comment>
<reference evidence="2 4" key="1">
    <citation type="journal article" date="2020" name="Mol. Biol. Evol.">
        <title>Distinct Expression and Methylation Patterns for Genes with Different Fates following a Single Whole-Genome Duplication in Flowering Plants.</title>
        <authorList>
            <person name="Shi T."/>
            <person name="Rahmani R.S."/>
            <person name="Gugger P.F."/>
            <person name="Wang M."/>
            <person name="Li H."/>
            <person name="Zhang Y."/>
            <person name="Li Z."/>
            <person name="Wang Q."/>
            <person name="Van de Peer Y."/>
            <person name="Marchal K."/>
            <person name="Chen J."/>
        </authorList>
    </citation>
    <scope>NUCLEOTIDE SEQUENCE [LARGE SCALE GENOMIC DNA]</scope>
    <source>
        <tissue evidence="2">Leaf</tissue>
    </source>
</reference>
<proteinExistence type="predicted"/>
<evidence type="ECO:0000256" key="1">
    <source>
        <dbReference type="SAM" id="Phobius"/>
    </source>
</evidence>
<keyword evidence="4" id="KW-1185">Reference proteome</keyword>
<dbReference type="Proteomes" id="UP000607653">
    <property type="component" value="Unassembled WGS sequence"/>
</dbReference>
<evidence type="ECO:0000313" key="4">
    <source>
        <dbReference type="Proteomes" id="UP000607653"/>
    </source>
</evidence>
<name>A0A822XRN7_NELNU</name>
<organism evidence="2 4">
    <name type="scientific">Nelumbo nucifera</name>
    <name type="common">Sacred lotus</name>
    <dbReference type="NCBI Taxonomy" id="4432"/>
    <lineage>
        <taxon>Eukaryota</taxon>
        <taxon>Viridiplantae</taxon>
        <taxon>Streptophyta</taxon>
        <taxon>Embryophyta</taxon>
        <taxon>Tracheophyta</taxon>
        <taxon>Spermatophyta</taxon>
        <taxon>Magnoliopsida</taxon>
        <taxon>Proteales</taxon>
        <taxon>Nelumbonaceae</taxon>
        <taxon>Nelumbo</taxon>
    </lineage>
</organism>
<protein>
    <submittedName>
        <fullName evidence="2">Uncharacterized protein</fullName>
    </submittedName>
</protein>
<dbReference type="EMBL" id="DUZY01000001">
    <property type="protein sequence ID" value="DAD21445.1"/>
    <property type="molecule type" value="Genomic_DNA"/>
</dbReference>
<keyword evidence="1" id="KW-1133">Transmembrane helix</keyword>
<keyword evidence="1" id="KW-0812">Transmembrane</keyword>